<keyword evidence="6 8" id="KW-0408">Iron</keyword>
<keyword evidence="3 9" id="KW-0812">Transmembrane</keyword>
<protein>
    <recommendedName>
        <fullName evidence="8">Fumarate reductase cytochrome b subunit</fullName>
    </recommendedName>
</protein>
<name>A0ABS2WS90_9BACT</name>
<dbReference type="InterPro" id="IPR034804">
    <property type="entry name" value="SQR/QFR_C/D"/>
</dbReference>
<keyword evidence="11" id="KW-1185">Reference proteome</keyword>
<comment type="function">
    <text evidence="8">The fumarate reductase enzyme complex is required for fumarate respiration. This subunit anchors the complex in the membrane and binds a diheme cytochrome b.</text>
</comment>
<accession>A0ABS2WS90</accession>
<keyword evidence="8" id="KW-0816">Tricarboxylic acid cycle</keyword>
<evidence type="ECO:0000256" key="9">
    <source>
        <dbReference type="SAM" id="Phobius"/>
    </source>
</evidence>
<feature type="transmembrane region" description="Helical" evidence="9">
    <location>
        <begin position="72"/>
        <end position="94"/>
    </location>
</feature>
<organism evidence="10 11">
    <name type="scientific">Sulfurospirillum tamanense</name>
    <dbReference type="NCBI Taxonomy" id="2813362"/>
    <lineage>
        <taxon>Bacteria</taxon>
        <taxon>Pseudomonadati</taxon>
        <taxon>Campylobacterota</taxon>
        <taxon>Epsilonproteobacteria</taxon>
        <taxon>Campylobacterales</taxon>
        <taxon>Sulfurospirillaceae</taxon>
        <taxon>Sulfurospirillum</taxon>
    </lineage>
</organism>
<reference evidence="10 11" key="1">
    <citation type="submission" date="2021-02" db="EMBL/GenBank/DDBJ databases">
        <title>Sulfurospirillum tamanensis sp. nov.</title>
        <authorList>
            <person name="Frolova A."/>
            <person name="Merkel A."/>
            <person name="Slobodkin A."/>
        </authorList>
    </citation>
    <scope>NUCLEOTIDE SEQUENCE [LARGE SCALE GENOMIC DNA]</scope>
    <source>
        <strain evidence="10 11">T05b</strain>
    </source>
</reference>
<dbReference type="EMBL" id="JAFHKK010000009">
    <property type="protein sequence ID" value="MBN2964238.1"/>
    <property type="molecule type" value="Genomic_DNA"/>
</dbReference>
<dbReference type="Proteomes" id="UP000703590">
    <property type="component" value="Unassembled WGS sequence"/>
</dbReference>
<dbReference type="Gene3D" id="1.20.1300.10">
    <property type="entry name" value="Fumarate reductase/succinate dehydrogenase, transmembrane subunit"/>
    <property type="match status" value="1"/>
</dbReference>
<dbReference type="PIRSF" id="PIRSF000177">
    <property type="entry name" value="Fumar_rd_cyt_b"/>
    <property type="match status" value="1"/>
</dbReference>
<keyword evidence="7 8" id="KW-0472">Membrane</keyword>
<feature type="transmembrane region" description="Helical" evidence="9">
    <location>
        <begin position="26"/>
        <end position="52"/>
    </location>
</feature>
<evidence type="ECO:0000256" key="2">
    <source>
        <dbReference type="ARBA" id="ARBA00022617"/>
    </source>
</evidence>
<evidence type="ECO:0000256" key="3">
    <source>
        <dbReference type="ARBA" id="ARBA00022692"/>
    </source>
</evidence>
<dbReference type="Pfam" id="PF01127">
    <property type="entry name" value="Sdh_cyt"/>
    <property type="match status" value="1"/>
</dbReference>
<evidence type="ECO:0000256" key="5">
    <source>
        <dbReference type="ARBA" id="ARBA00022989"/>
    </source>
</evidence>
<evidence type="ECO:0000256" key="8">
    <source>
        <dbReference type="PIRNR" id="PIRNR000177"/>
    </source>
</evidence>
<sequence length="260" mass="29671">MSDLIEGFLGKSVEGKKSKLPAQLDYIQSATGLFLGLFMWVHMFFVSTILISKDFMYDVVQMLEGSMFLKEPQPAITSFAVLVVSAVFIAHGLLAMRKLPINFRQWQSYRTHMGMMNHKDTSLWFIQAATGFVLFFLGSAHLAMMFAKSHEIGPYASADRMYTDIMWPFYLLLLLAVEFHGSIGLYRLCVKWGWFEGANAKETRAKLKKLKWAITVFFLGLGLVTLAAYVKIGYEHRDNAGERYERTSHLELRHDGKVKA</sequence>
<reference evidence="10 11" key="3">
    <citation type="submission" date="2021-02" db="EMBL/GenBank/DDBJ databases">
        <authorList>
            <person name="Merkel A.Y."/>
        </authorList>
    </citation>
    <scope>NUCLEOTIDE SEQUENCE [LARGE SCALE GENOMIC DNA]</scope>
    <source>
        <strain evidence="10 11">T05b</strain>
    </source>
</reference>
<gene>
    <name evidence="10" type="ORF">JWV37_05565</name>
</gene>
<comment type="subcellular location">
    <subcellularLocation>
        <location evidence="8">Cell inner membrane</location>
    </subcellularLocation>
    <subcellularLocation>
        <location evidence="1">Membrane</location>
    </subcellularLocation>
</comment>
<evidence type="ECO:0000313" key="10">
    <source>
        <dbReference type="EMBL" id="MBN2964238.1"/>
    </source>
</evidence>
<keyword evidence="4 8" id="KW-0479">Metal-binding</keyword>
<evidence type="ECO:0000256" key="1">
    <source>
        <dbReference type="ARBA" id="ARBA00004370"/>
    </source>
</evidence>
<keyword evidence="5 9" id="KW-1133">Transmembrane helix</keyword>
<proteinExistence type="predicted"/>
<feature type="transmembrane region" description="Helical" evidence="9">
    <location>
        <begin position="167"/>
        <end position="189"/>
    </location>
</feature>
<dbReference type="CDD" id="cd00581">
    <property type="entry name" value="QFR_TypeB_TM"/>
    <property type="match status" value="1"/>
</dbReference>
<dbReference type="SUPFAM" id="SSF81343">
    <property type="entry name" value="Fumarate reductase respiratory complex transmembrane subunits"/>
    <property type="match status" value="1"/>
</dbReference>
<keyword evidence="8" id="KW-0813">Transport</keyword>
<feature type="transmembrane region" description="Helical" evidence="9">
    <location>
        <begin position="123"/>
        <end position="147"/>
    </location>
</feature>
<evidence type="ECO:0000256" key="4">
    <source>
        <dbReference type="ARBA" id="ARBA00022723"/>
    </source>
</evidence>
<keyword evidence="8" id="KW-0249">Electron transport</keyword>
<evidence type="ECO:0000313" key="11">
    <source>
        <dbReference type="Proteomes" id="UP000703590"/>
    </source>
</evidence>
<dbReference type="InterPro" id="IPR004224">
    <property type="entry name" value="Fum_red_B_TM"/>
</dbReference>
<dbReference type="NCBIfam" id="NF010072">
    <property type="entry name" value="PRK13553.1"/>
    <property type="match status" value="1"/>
</dbReference>
<dbReference type="InterPro" id="IPR000701">
    <property type="entry name" value="SuccDH_FuR_B_TM-su"/>
</dbReference>
<reference evidence="11" key="2">
    <citation type="submission" date="2021-02" db="EMBL/GenBank/DDBJ databases">
        <title>Sulfurospirillum tamanensis sp. nov.</title>
        <authorList>
            <person name="Merkel A.Y."/>
        </authorList>
    </citation>
    <scope>NUCLEOTIDE SEQUENCE [LARGE SCALE GENOMIC DNA]</scope>
    <source>
        <strain evidence="11">T05b</strain>
    </source>
</reference>
<evidence type="ECO:0000256" key="7">
    <source>
        <dbReference type="ARBA" id="ARBA00023136"/>
    </source>
</evidence>
<keyword evidence="2 8" id="KW-0349">Heme</keyword>
<evidence type="ECO:0000256" key="6">
    <source>
        <dbReference type="ARBA" id="ARBA00023004"/>
    </source>
</evidence>
<feature type="transmembrane region" description="Helical" evidence="9">
    <location>
        <begin position="210"/>
        <end position="230"/>
    </location>
</feature>
<dbReference type="RefSeq" id="WP_205458789.1">
    <property type="nucleotide sequence ID" value="NZ_JAFHKK010000009.1"/>
</dbReference>
<keyword evidence="8" id="KW-1003">Cell membrane</keyword>
<comment type="caution">
    <text evidence="10">The sequence shown here is derived from an EMBL/GenBank/DDBJ whole genome shotgun (WGS) entry which is preliminary data.</text>
</comment>